<keyword evidence="2 4" id="KW-0863">Zinc-finger</keyword>
<dbReference type="GO" id="GO:0016567">
    <property type="term" value="P:protein ubiquitination"/>
    <property type="evidence" value="ECO:0007669"/>
    <property type="project" value="UniProtKB-UniPathway"/>
</dbReference>
<dbReference type="AlphaFoldDB" id="A0A2V5HXH5"/>
<dbReference type="GO" id="GO:0061630">
    <property type="term" value="F:ubiquitin protein ligase activity"/>
    <property type="evidence" value="ECO:0007669"/>
    <property type="project" value="TreeGrafter"/>
</dbReference>
<feature type="domain" description="RING-type" evidence="5">
    <location>
        <begin position="42"/>
        <end position="84"/>
    </location>
</feature>
<evidence type="ECO:0000256" key="4">
    <source>
        <dbReference type="PROSITE-ProRule" id="PRU00175"/>
    </source>
</evidence>
<keyword evidence="3" id="KW-0862">Zinc</keyword>
<dbReference type="InterPro" id="IPR013083">
    <property type="entry name" value="Znf_RING/FYVE/PHD"/>
</dbReference>
<dbReference type="PROSITE" id="PS50089">
    <property type="entry name" value="ZF_RING_2"/>
    <property type="match status" value="1"/>
</dbReference>
<name>A0A2V5HXH5_9EURO</name>
<dbReference type="PANTHER" id="PTHR45969:SF69">
    <property type="entry name" value="FINGER DOMAIN PROTEIN, PUTATIVE (AFU_ORTHOLOGUE AFUA_3G12190)-RELATED"/>
    <property type="match status" value="1"/>
</dbReference>
<keyword evidence="7" id="KW-1185">Reference proteome</keyword>
<dbReference type="Proteomes" id="UP000248817">
    <property type="component" value="Unassembled WGS sequence"/>
</dbReference>
<keyword evidence="1" id="KW-0479">Metal-binding</keyword>
<organism evidence="6 7">
    <name type="scientific">Aspergillus indologenus CBS 114.80</name>
    <dbReference type="NCBI Taxonomy" id="1450541"/>
    <lineage>
        <taxon>Eukaryota</taxon>
        <taxon>Fungi</taxon>
        <taxon>Dikarya</taxon>
        <taxon>Ascomycota</taxon>
        <taxon>Pezizomycotina</taxon>
        <taxon>Eurotiomycetes</taxon>
        <taxon>Eurotiomycetidae</taxon>
        <taxon>Eurotiales</taxon>
        <taxon>Aspergillaceae</taxon>
        <taxon>Aspergillus</taxon>
        <taxon>Aspergillus subgen. Circumdati</taxon>
    </lineage>
</organism>
<evidence type="ECO:0000256" key="2">
    <source>
        <dbReference type="ARBA" id="ARBA00022771"/>
    </source>
</evidence>
<evidence type="ECO:0000313" key="7">
    <source>
        <dbReference type="Proteomes" id="UP000248817"/>
    </source>
</evidence>
<evidence type="ECO:0000313" key="6">
    <source>
        <dbReference type="EMBL" id="PYI26313.1"/>
    </source>
</evidence>
<dbReference type="SUPFAM" id="SSF57850">
    <property type="entry name" value="RING/U-box"/>
    <property type="match status" value="1"/>
</dbReference>
<dbReference type="Gene3D" id="3.30.40.10">
    <property type="entry name" value="Zinc/RING finger domain, C3HC4 (zinc finger)"/>
    <property type="match status" value="1"/>
</dbReference>
<evidence type="ECO:0000256" key="1">
    <source>
        <dbReference type="ARBA" id="ARBA00022723"/>
    </source>
</evidence>
<reference evidence="6 7" key="1">
    <citation type="submission" date="2018-02" db="EMBL/GenBank/DDBJ databases">
        <title>The genomes of Aspergillus section Nigri reveals drivers in fungal speciation.</title>
        <authorList>
            <consortium name="DOE Joint Genome Institute"/>
            <person name="Vesth T.C."/>
            <person name="Nybo J."/>
            <person name="Theobald S."/>
            <person name="Brandl J."/>
            <person name="Frisvad J.C."/>
            <person name="Nielsen K.F."/>
            <person name="Lyhne E.K."/>
            <person name="Kogle M.E."/>
            <person name="Kuo A."/>
            <person name="Riley R."/>
            <person name="Clum A."/>
            <person name="Nolan M."/>
            <person name="Lipzen A."/>
            <person name="Salamov A."/>
            <person name="Henrissat B."/>
            <person name="Wiebenga A."/>
            <person name="De vries R.P."/>
            <person name="Grigoriev I.V."/>
            <person name="Mortensen U.H."/>
            <person name="Andersen M.R."/>
            <person name="Baker S.E."/>
        </authorList>
    </citation>
    <scope>NUCLEOTIDE SEQUENCE [LARGE SCALE GENOMIC DNA]</scope>
    <source>
        <strain evidence="6 7">CBS 114.80</strain>
    </source>
</reference>
<dbReference type="UniPathway" id="UPA00143"/>
<gene>
    <name evidence="6" type="ORF">BP00DRAFT_419775</name>
</gene>
<dbReference type="GO" id="GO:0008270">
    <property type="term" value="F:zinc ion binding"/>
    <property type="evidence" value="ECO:0007669"/>
    <property type="project" value="UniProtKB-KW"/>
</dbReference>
<accession>A0A2V5HXH5</accession>
<dbReference type="SMART" id="SM00184">
    <property type="entry name" value="RING"/>
    <property type="match status" value="1"/>
</dbReference>
<dbReference type="Pfam" id="PF13639">
    <property type="entry name" value="zf-RING_2"/>
    <property type="match status" value="1"/>
</dbReference>
<dbReference type="CDD" id="cd16448">
    <property type="entry name" value="RING-H2"/>
    <property type="match status" value="1"/>
</dbReference>
<dbReference type="EMBL" id="KZ825603">
    <property type="protein sequence ID" value="PYI26313.1"/>
    <property type="molecule type" value="Genomic_DNA"/>
</dbReference>
<evidence type="ECO:0000256" key="3">
    <source>
        <dbReference type="ARBA" id="ARBA00022833"/>
    </source>
</evidence>
<protein>
    <recommendedName>
        <fullName evidence="5">RING-type domain-containing protein</fullName>
    </recommendedName>
</protein>
<evidence type="ECO:0000259" key="5">
    <source>
        <dbReference type="PROSITE" id="PS50089"/>
    </source>
</evidence>
<dbReference type="PANTHER" id="PTHR45969">
    <property type="entry name" value="RING ZINC FINGER PROTEIN-RELATED"/>
    <property type="match status" value="1"/>
</dbReference>
<sequence length="140" mass="16089">MPDYPPTPTNVTEKMWPVFYEVGLHRLPLHQGVQDPTDPDTCIICLEPLDHTAVYRQLPCEHSFHQPCIDAWLCTHDTSCPLCRAKFYHRRRRIQPAHTAVQQQPLPPVARPGSFRSWCKRAFKRAATAEQPPDIAPPLM</sequence>
<dbReference type="InterPro" id="IPR001841">
    <property type="entry name" value="Znf_RING"/>
</dbReference>
<proteinExistence type="predicted"/>